<dbReference type="PROSITE" id="PS52002">
    <property type="entry name" value="SM"/>
    <property type="match status" value="1"/>
</dbReference>
<gene>
    <name evidence="6" type="primary">LSM1</name>
    <name evidence="8" type="ORF">CQW23_06718</name>
</gene>
<keyword evidence="4 6" id="KW-0694">RNA-binding</keyword>
<keyword evidence="2 6" id="KW-0963">Cytoplasm</keyword>
<reference evidence="8 9" key="1">
    <citation type="journal article" date="2017" name="Genome Biol.">
        <title>New reference genome sequences of hot pepper reveal the massive evolution of plant disease-resistance genes by retroduplication.</title>
        <authorList>
            <person name="Kim S."/>
            <person name="Park J."/>
            <person name="Yeom S.I."/>
            <person name="Kim Y.M."/>
            <person name="Seo E."/>
            <person name="Kim K.T."/>
            <person name="Kim M.S."/>
            <person name="Lee J.M."/>
            <person name="Cheong K."/>
            <person name="Shin H.S."/>
            <person name="Kim S.B."/>
            <person name="Han K."/>
            <person name="Lee J."/>
            <person name="Park M."/>
            <person name="Lee H.A."/>
            <person name="Lee H.Y."/>
            <person name="Lee Y."/>
            <person name="Oh S."/>
            <person name="Lee J.H."/>
            <person name="Choi E."/>
            <person name="Choi E."/>
            <person name="Lee S.E."/>
            <person name="Jeon J."/>
            <person name="Kim H."/>
            <person name="Choi G."/>
            <person name="Song H."/>
            <person name="Lee J."/>
            <person name="Lee S.C."/>
            <person name="Kwon J.K."/>
            <person name="Lee H.Y."/>
            <person name="Koo N."/>
            <person name="Hong Y."/>
            <person name="Kim R.W."/>
            <person name="Kang W.H."/>
            <person name="Huh J.H."/>
            <person name="Kang B.C."/>
            <person name="Yang T.J."/>
            <person name="Lee Y.H."/>
            <person name="Bennetzen J.L."/>
            <person name="Choi D."/>
        </authorList>
    </citation>
    <scope>NUCLEOTIDE SEQUENCE [LARGE SCALE GENOMIC DNA]</scope>
    <source>
        <strain evidence="9">cv. PBC81</strain>
    </source>
</reference>
<organism evidence="8 9">
    <name type="scientific">Capsicum baccatum</name>
    <name type="common">Peruvian pepper</name>
    <dbReference type="NCBI Taxonomy" id="33114"/>
    <lineage>
        <taxon>Eukaryota</taxon>
        <taxon>Viridiplantae</taxon>
        <taxon>Streptophyta</taxon>
        <taxon>Embryophyta</taxon>
        <taxon>Tracheophyta</taxon>
        <taxon>Spermatophyta</taxon>
        <taxon>Magnoliopsida</taxon>
        <taxon>eudicotyledons</taxon>
        <taxon>Gunneridae</taxon>
        <taxon>Pentapetalae</taxon>
        <taxon>asterids</taxon>
        <taxon>lamiids</taxon>
        <taxon>Solanales</taxon>
        <taxon>Solanaceae</taxon>
        <taxon>Solanoideae</taxon>
        <taxon>Capsiceae</taxon>
        <taxon>Capsicum</taxon>
    </lineage>
</organism>
<dbReference type="GO" id="GO:1990904">
    <property type="term" value="C:ribonucleoprotein complex"/>
    <property type="evidence" value="ECO:0007669"/>
    <property type="project" value="UniProtKB-KW"/>
</dbReference>
<dbReference type="SUPFAM" id="SSF50182">
    <property type="entry name" value="Sm-like ribonucleoproteins"/>
    <property type="match status" value="1"/>
</dbReference>
<keyword evidence="9" id="KW-1185">Reference proteome</keyword>
<dbReference type="EMBL" id="MLFT02000003">
    <property type="protein sequence ID" value="PHT52256.1"/>
    <property type="molecule type" value="Genomic_DNA"/>
</dbReference>
<dbReference type="GO" id="GO:1990726">
    <property type="term" value="C:Lsm1-7-Pat1 complex"/>
    <property type="evidence" value="ECO:0007669"/>
    <property type="project" value="TreeGrafter"/>
</dbReference>
<accession>A0A2G2X437</accession>
<comment type="caution">
    <text evidence="8">The sequence shown here is derived from an EMBL/GenBank/DDBJ whole genome shotgun (WGS) entry which is preliminary data.</text>
</comment>
<dbReference type="InterPro" id="IPR001163">
    <property type="entry name" value="Sm_dom_euk/arc"/>
</dbReference>
<dbReference type="SMART" id="SM00651">
    <property type="entry name" value="Sm"/>
    <property type="match status" value="1"/>
</dbReference>
<dbReference type="InterPro" id="IPR010920">
    <property type="entry name" value="LSM_dom_sf"/>
</dbReference>
<keyword evidence="5 6" id="KW-0687">Ribonucleoprotein</keyword>
<sequence>MSNWPNSDDNLFSSSLASYLDRKILILLRDGREFLGTFRSFDQYANIVLEGTLERIMVGNLFCDIPLGLYIIRGENVMLIGERESDEKELPPHMTCVSVAEIRKAQKEELKGSTTRKMDFLDFD</sequence>
<dbReference type="GO" id="GO:0000290">
    <property type="term" value="P:deadenylation-dependent decapping of nuclear-transcribed mRNA"/>
    <property type="evidence" value="ECO:0007669"/>
    <property type="project" value="TreeGrafter"/>
</dbReference>
<proteinExistence type="inferred from homology"/>
<dbReference type="STRING" id="33114.A0A2G2X437"/>
<protein>
    <recommendedName>
        <fullName evidence="6">U6 snRNA-associated Sm-like protein LSm1</fullName>
    </recommendedName>
</protein>
<evidence type="ECO:0000256" key="2">
    <source>
        <dbReference type="ARBA" id="ARBA00022490"/>
    </source>
</evidence>
<comment type="subcellular location">
    <subcellularLocation>
        <location evidence="6">Cytoplasm</location>
    </subcellularLocation>
    <subcellularLocation>
        <location evidence="6">Cytoplasm</location>
        <location evidence="6">P-body</location>
    </subcellularLocation>
</comment>
<dbReference type="InterPro" id="IPR044642">
    <property type="entry name" value="PTHR15588"/>
</dbReference>
<dbReference type="PANTHER" id="PTHR15588">
    <property type="entry name" value="LSM1"/>
    <property type="match status" value="1"/>
</dbReference>
<evidence type="ECO:0000256" key="4">
    <source>
        <dbReference type="ARBA" id="ARBA00022884"/>
    </source>
</evidence>
<dbReference type="GO" id="GO:0000932">
    <property type="term" value="C:P-body"/>
    <property type="evidence" value="ECO:0007669"/>
    <property type="project" value="UniProtKB-SubCell"/>
</dbReference>
<keyword evidence="3 6" id="KW-0507">mRNA processing</keyword>
<evidence type="ECO:0000256" key="5">
    <source>
        <dbReference type="ARBA" id="ARBA00023274"/>
    </source>
</evidence>
<evidence type="ECO:0000256" key="3">
    <source>
        <dbReference type="ARBA" id="ARBA00022664"/>
    </source>
</evidence>
<dbReference type="GO" id="GO:0003729">
    <property type="term" value="F:mRNA binding"/>
    <property type="evidence" value="ECO:0007669"/>
    <property type="project" value="TreeGrafter"/>
</dbReference>
<feature type="domain" description="Sm" evidence="7">
    <location>
        <begin position="11"/>
        <end position="86"/>
    </location>
</feature>
<dbReference type="Proteomes" id="UP000224567">
    <property type="component" value="Unassembled WGS sequence"/>
</dbReference>
<dbReference type="InterPro" id="IPR047575">
    <property type="entry name" value="Sm"/>
</dbReference>
<name>A0A2G2X437_CAPBA</name>
<evidence type="ECO:0000256" key="1">
    <source>
        <dbReference type="ARBA" id="ARBA00006850"/>
    </source>
</evidence>
<dbReference type="InterPro" id="IPR034104">
    <property type="entry name" value="Lsm1"/>
</dbReference>
<evidence type="ECO:0000259" key="7">
    <source>
        <dbReference type="PROSITE" id="PS52002"/>
    </source>
</evidence>
<dbReference type="Gene3D" id="2.30.30.100">
    <property type="match status" value="1"/>
</dbReference>
<dbReference type="Pfam" id="PF01423">
    <property type="entry name" value="LSM"/>
    <property type="match status" value="1"/>
</dbReference>
<evidence type="ECO:0000313" key="9">
    <source>
        <dbReference type="Proteomes" id="UP000224567"/>
    </source>
</evidence>
<dbReference type="OrthoDB" id="10263346at2759"/>
<comment type="function">
    <text evidence="6">Component of the cytoplasmic LSM1-LSM7 complex which is involved in mRNA degradation.</text>
</comment>
<evidence type="ECO:0000256" key="6">
    <source>
        <dbReference type="RuleBase" id="RU365047"/>
    </source>
</evidence>
<dbReference type="CDD" id="cd01728">
    <property type="entry name" value="LSm1"/>
    <property type="match status" value="1"/>
</dbReference>
<comment type="subunit">
    <text evidence="6">Component of the heptameric LSM1-LSM7 complex that forms a seven-membered ring structure with a donut shape.</text>
</comment>
<comment type="similarity">
    <text evidence="1 6">Belongs to the snRNP Sm proteins family.</text>
</comment>
<dbReference type="PANTHER" id="PTHR15588:SF8">
    <property type="entry name" value="U6 SNRNA-ASSOCIATED SM-LIKE PROTEIN LSM1"/>
    <property type="match status" value="1"/>
</dbReference>
<reference evidence="9" key="2">
    <citation type="journal article" date="2017" name="J. Anim. Genet.">
        <title>Multiple reference genome sequences of hot pepper reveal the massive evolution of plant disease resistance genes by retroduplication.</title>
        <authorList>
            <person name="Kim S."/>
            <person name="Park J."/>
            <person name="Yeom S.-I."/>
            <person name="Kim Y.-M."/>
            <person name="Seo E."/>
            <person name="Kim K.-T."/>
            <person name="Kim M.-S."/>
            <person name="Lee J.M."/>
            <person name="Cheong K."/>
            <person name="Shin H.-S."/>
            <person name="Kim S.-B."/>
            <person name="Han K."/>
            <person name="Lee J."/>
            <person name="Park M."/>
            <person name="Lee H.-A."/>
            <person name="Lee H.-Y."/>
            <person name="Lee Y."/>
            <person name="Oh S."/>
            <person name="Lee J.H."/>
            <person name="Choi E."/>
            <person name="Choi E."/>
            <person name="Lee S.E."/>
            <person name="Jeon J."/>
            <person name="Kim H."/>
            <person name="Choi G."/>
            <person name="Song H."/>
            <person name="Lee J."/>
            <person name="Lee S.-C."/>
            <person name="Kwon J.-K."/>
            <person name="Lee H.-Y."/>
            <person name="Koo N."/>
            <person name="Hong Y."/>
            <person name="Kim R.W."/>
            <person name="Kang W.-H."/>
            <person name="Huh J.H."/>
            <person name="Kang B.-C."/>
            <person name="Yang T.-J."/>
            <person name="Lee Y.-H."/>
            <person name="Bennetzen J.L."/>
            <person name="Choi D."/>
        </authorList>
    </citation>
    <scope>NUCLEOTIDE SEQUENCE [LARGE SCALE GENOMIC DNA]</scope>
    <source>
        <strain evidence="9">cv. PBC81</strain>
    </source>
</reference>
<dbReference type="GO" id="GO:0006397">
    <property type="term" value="P:mRNA processing"/>
    <property type="evidence" value="ECO:0007669"/>
    <property type="project" value="UniProtKB-UniRule"/>
</dbReference>
<dbReference type="AlphaFoldDB" id="A0A2G2X437"/>
<evidence type="ECO:0000313" key="8">
    <source>
        <dbReference type="EMBL" id="PHT52256.1"/>
    </source>
</evidence>